<feature type="transmembrane region" description="Helical" evidence="1">
    <location>
        <begin position="310"/>
        <end position="333"/>
    </location>
</feature>
<dbReference type="InterPro" id="IPR050545">
    <property type="entry name" value="Mycobact_MmpL"/>
</dbReference>
<protein>
    <recommendedName>
        <fullName evidence="3">Membrane transport protein MMPL domain-containing protein</fullName>
    </recommendedName>
</protein>
<feature type="transmembrane region" description="Helical" evidence="1">
    <location>
        <begin position="345"/>
        <end position="369"/>
    </location>
</feature>
<feature type="transmembrane region" description="Helical" evidence="1">
    <location>
        <begin position="641"/>
        <end position="660"/>
    </location>
</feature>
<keyword evidence="1" id="KW-1133">Transmembrane helix</keyword>
<feature type="transmembrane region" description="Helical" evidence="1">
    <location>
        <begin position="429"/>
        <end position="446"/>
    </location>
</feature>
<accession>A0A381ZNK7</accession>
<feature type="transmembrane region" description="Helical" evidence="1">
    <location>
        <begin position="375"/>
        <end position="397"/>
    </location>
</feature>
<feature type="transmembrane region" description="Helical" evidence="1">
    <location>
        <begin position="718"/>
        <end position="738"/>
    </location>
</feature>
<dbReference type="SUPFAM" id="SSF82866">
    <property type="entry name" value="Multidrug efflux transporter AcrB transmembrane domain"/>
    <property type="match status" value="2"/>
</dbReference>
<feature type="transmembrane region" description="Helical" evidence="1">
    <location>
        <begin position="689"/>
        <end position="711"/>
    </location>
</feature>
<evidence type="ECO:0000313" key="2">
    <source>
        <dbReference type="EMBL" id="SVA90551.1"/>
    </source>
</evidence>
<proteinExistence type="predicted"/>
<dbReference type="PANTHER" id="PTHR33406:SF13">
    <property type="entry name" value="MEMBRANE PROTEIN YDFJ"/>
    <property type="match status" value="1"/>
</dbReference>
<feature type="transmembrane region" description="Helical" evidence="1">
    <location>
        <begin position="283"/>
        <end position="304"/>
    </location>
</feature>
<name>A0A381ZNK7_9ZZZZ</name>
<dbReference type="AlphaFoldDB" id="A0A381ZNK7"/>
<dbReference type="GO" id="GO:0005886">
    <property type="term" value="C:plasma membrane"/>
    <property type="evidence" value="ECO:0007669"/>
    <property type="project" value="TreeGrafter"/>
</dbReference>
<gene>
    <name evidence="2" type="ORF">METZ01_LOCUS143405</name>
</gene>
<keyword evidence="1" id="KW-0812">Transmembrane</keyword>
<dbReference type="Gene3D" id="1.20.1640.10">
    <property type="entry name" value="Multidrug efflux transporter AcrB transmembrane domain"/>
    <property type="match status" value="1"/>
</dbReference>
<evidence type="ECO:0008006" key="3">
    <source>
        <dbReference type="Google" id="ProtNLM"/>
    </source>
</evidence>
<evidence type="ECO:0000256" key="1">
    <source>
        <dbReference type="SAM" id="Phobius"/>
    </source>
</evidence>
<dbReference type="EMBL" id="UINC01021940">
    <property type="protein sequence ID" value="SVA90551.1"/>
    <property type="molecule type" value="Genomic_DNA"/>
</dbReference>
<dbReference type="PANTHER" id="PTHR33406">
    <property type="entry name" value="MEMBRANE PROTEIN MJ1562-RELATED"/>
    <property type="match status" value="1"/>
</dbReference>
<reference evidence="2" key="1">
    <citation type="submission" date="2018-05" db="EMBL/GenBank/DDBJ databases">
        <authorList>
            <person name="Lanie J.A."/>
            <person name="Ng W.-L."/>
            <person name="Kazmierczak K.M."/>
            <person name="Andrzejewski T.M."/>
            <person name="Davidsen T.M."/>
            <person name="Wayne K.J."/>
            <person name="Tettelin H."/>
            <person name="Glass J.I."/>
            <person name="Rusch D."/>
            <person name="Podicherti R."/>
            <person name="Tsui H.-C.T."/>
            <person name="Winkler M.E."/>
        </authorList>
    </citation>
    <scope>NUCLEOTIDE SEQUENCE</scope>
</reference>
<feature type="transmembrane region" description="Helical" evidence="1">
    <location>
        <begin position="257"/>
        <end position="276"/>
    </location>
</feature>
<feature type="transmembrane region" description="Helical" evidence="1">
    <location>
        <begin position="744"/>
        <end position="769"/>
    </location>
</feature>
<feature type="transmembrane region" description="Helical" evidence="1">
    <location>
        <begin position="665"/>
        <end position="683"/>
    </location>
</feature>
<keyword evidence="1" id="KW-0472">Membrane</keyword>
<sequence>MAGKKIFRNRISLLLSILWAFVIVGSSLYSFSKINSNDNFESNILSLIPDQIFPSEDPLLKEKLQKIADRSFVVLVKGEDGAKGLTMAKKLVEEFQKIDGISLLKSNAEIATEIEDFYFPFRHQLLRPETRDLLQRLNPQQIADRELQSIYSPLRRYSPYKFQDDPFNLGGIWINSLFEGGGNFLPTEIPSIEDQEGRWYLVSGKLLISPFSLGLQQKLLKSLRDFRSEQNNESLELITSGLIFHAAEGTKIAKKEISTVGAGSLLAIVLLVLIVFRSWSSFLFIGTVLASSTVIAISVTWLFFDKIHLVTLAFGSTLLGLAADYSFHFLAKFKATGDSIITRNLLLKGLVVSTLSSIFAYLFLLFSPFPGLQQFSIFVASGLAAACITVLIIGPLFKKSSPNSIEFGRVFNSFFKPLYIRAATKRGPILVVGLAVTFLAMGNIYLKGVDDDIRQLNTSGDFLLESEKKAQKLLGNFSKQRYFFIEGKSQQEVLERTELLQYELSRIQPLHFPKTQEIFYSPTAAIPSLHQQKLDYELIKLKIFSEKGAGFILCKQLKSDCFWMETQFKFNPNLLPTSLPNIISEINPAVDLIRTNKSIVFFKETNLNHSFSPSNISISGISYFDQVNNLTSILEGFRKQVSWLLVGFVLFMIVASFLLFGKKGILIITVISFSSIIALSLSVGTGITLFHLLALLLVIGIAVDTAVFFITPGLNRDTWSASTLACLTSAIAFGLLSLSNVPLLHYFGSVVLFGLICTWLITPLIYFLLKEQ</sequence>
<organism evidence="2">
    <name type="scientific">marine metagenome</name>
    <dbReference type="NCBI Taxonomy" id="408172"/>
    <lineage>
        <taxon>unclassified sequences</taxon>
        <taxon>metagenomes</taxon>
        <taxon>ecological metagenomes</taxon>
    </lineage>
</organism>